<organism evidence="3 4">
    <name type="scientific">Pararhodobacter oceanensis</name>
    <dbReference type="NCBI Taxonomy" id="2172121"/>
    <lineage>
        <taxon>Bacteria</taxon>
        <taxon>Pseudomonadati</taxon>
        <taxon>Pseudomonadota</taxon>
        <taxon>Alphaproteobacteria</taxon>
        <taxon>Rhodobacterales</taxon>
        <taxon>Paracoccaceae</taxon>
        <taxon>Pararhodobacter</taxon>
    </lineage>
</organism>
<dbReference type="InterPro" id="IPR011335">
    <property type="entry name" value="Restrct_endonuc-II-like"/>
</dbReference>
<evidence type="ECO:0000256" key="2">
    <source>
        <dbReference type="HAMAP-Rule" id="MF_00048"/>
    </source>
</evidence>
<dbReference type="InterPro" id="IPR011856">
    <property type="entry name" value="tRNA_endonuc-like_dom_sf"/>
</dbReference>
<dbReference type="HAMAP" id="MF_00048">
    <property type="entry name" value="UPF0102"/>
    <property type="match status" value="1"/>
</dbReference>
<sequence>MSGATSYHAGLSAEAQVARDYERRGFPVTAHRWRGQGGEIDLIAQDGEGFVFVEVKKSRDHARAAERLTQRQIQRLFDAASEFLGQCKNGLNTLARFDVALVDGQGRIQIVENALVG</sequence>
<evidence type="ECO:0000313" key="4">
    <source>
        <dbReference type="Proteomes" id="UP000245911"/>
    </source>
</evidence>
<accession>A0A2T8HV61</accession>
<comment type="caution">
    <text evidence="3">The sequence shown here is derived from an EMBL/GenBank/DDBJ whole genome shotgun (WGS) entry which is preliminary data.</text>
</comment>
<gene>
    <name evidence="3" type="ORF">DDE20_09305</name>
</gene>
<protein>
    <recommendedName>
        <fullName evidence="2">UPF0102 protein DDE20_09305</fullName>
    </recommendedName>
</protein>
<dbReference type="GO" id="GO:0003676">
    <property type="term" value="F:nucleic acid binding"/>
    <property type="evidence" value="ECO:0007669"/>
    <property type="project" value="InterPro"/>
</dbReference>
<dbReference type="AlphaFoldDB" id="A0A2T8HV61"/>
<dbReference type="PANTHER" id="PTHR34039">
    <property type="entry name" value="UPF0102 PROTEIN YRAN"/>
    <property type="match status" value="1"/>
</dbReference>
<evidence type="ECO:0000313" key="3">
    <source>
        <dbReference type="EMBL" id="PVH29202.1"/>
    </source>
</evidence>
<dbReference type="Gene3D" id="3.40.1350.10">
    <property type="match status" value="1"/>
</dbReference>
<dbReference type="InterPro" id="IPR003509">
    <property type="entry name" value="UPF0102_YraN-like"/>
</dbReference>
<dbReference type="RefSeq" id="WP_116558198.1">
    <property type="nucleotide sequence ID" value="NZ_QDKM01000003.1"/>
</dbReference>
<proteinExistence type="inferred from homology"/>
<reference evidence="3 4" key="1">
    <citation type="submission" date="2018-04" db="EMBL/GenBank/DDBJ databases">
        <title>Pararhodobacter oceanense sp. nov., isolated from marine intertidal sediment.</title>
        <authorList>
            <person name="Wang X.-L."/>
            <person name="Du Z.-J."/>
        </authorList>
    </citation>
    <scope>NUCLEOTIDE SEQUENCE [LARGE SCALE GENOMIC DNA]</scope>
    <source>
        <strain evidence="3 4">AM505</strain>
    </source>
</reference>
<comment type="similarity">
    <text evidence="1 2">Belongs to the UPF0102 family.</text>
</comment>
<keyword evidence="4" id="KW-1185">Reference proteome</keyword>
<name>A0A2T8HV61_9RHOB</name>
<dbReference type="EMBL" id="QDKM01000003">
    <property type="protein sequence ID" value="PVH29202.1"/>
    <property type="molecule type" value="Genomic_DNA"/>
</dbReference>
<dbReference type="PANTHER" id="PTHR34039:SF1">
    <property type="entry name" value="UPF0102 PROTEIN YRAN"/>
    <property type="match status" value="1"/>
</dbReference>
<dbReference type="Proteomes" id="UP000245911">
    <property type="component" value="Unassembled WGS sequence"/>
</dbReference>
<evidence type="ECO:0000256" key="1">
    <source>
        <dbReference type="ARBA" id="ARBA00006738"/>
    </source>
</evidence>
<dbReference type="SUPFAM" id="SSF52980">
    <property type="entry name" value="Restriction endonuclease-like"/>
    <property type="match status" value="1"/>
</dbReference>
<dbReference type="OrthoDB" id="9812968at2"/>
<dbReference type="Pfam" id="PF02021">
    <property type="entry name" value="UPF0102"/>
    <property type="match status" value="1"/>
</dbReference>